<dbReference type="GO" id="GO:0016747">
    <property type="term" value="F:acyltransferase activity, transferring groups other than amino-acyl groups"/>
    <property type="evidence" value="ECO:0007669"/>
    <property type="project" value="InterPro"/>
</dbReference>
<dbReference type="Pfam" id="PF00583">
    <property type="entry name" value="Acetyltransf_1"/>
    <property type="match status" value="1"/>
</dbReference>
<dbReference type="Gene3D" id="3.40.630.30">
    <property type="match status" value="1"/>
</dbReference>
<evidence type="ECO:0000256" key="1">
    <source>
        <dbReference type="ARBA" id="ARBA00022679"/>
    </source>
</evidence>
<accession>A0A2N3PSD7</accession>
<sequence length="150" mass="16119">MSVDFLPIEAAHAALLAGMHRICFTEPWDEKAMRELLAMPGTYGFLAAEAGKLPRGFIMCRTAGDEAEVLTLMVLPTHRRKGLAQGLLDHGMTEAAAGGAAVIFLEVAADNEAGRALYSAMGFEQVGCRPHYYGNVIDALVMRRPLATIA</sequence>
<dbReference type="PANTHER" id="PTHR43877">
    <property type="entry name" value="AMINOALKYLPHOSPHONATE N-ACETYLTRANSFERASE-RELATED-RELATED"/>
    <property type="match status" value="1"/>
</dbReference>
<dbReference type="AlphaFoldDB" id="A0A2N3PSD7"/>
<keyword evidence="2" id="KW-0012">Acyltransferase</keyword>
<feature type="domain" description="N-acetyltransferase" evidence="3">
    <location>
        <begin position="3"/>
        <end position="147"/>
    </location>
</feature>
<evidence type="ECO:0000313" key="4">
    <source>
        <dbReference type="EMBL" id="PKU23319.1"/>
    </source>
</evidence>
<organism evidence="4 5">
    <name type="scientific">Telmatospirillum siberiense</name>
    <dbReference type="NCBI Taxonomy" id="382514"/>
    <lineage>
        <taxon>Bacteria</taxon>
        <taxon>Pseudomonadati</taxon>
        <taxon>Pseudomonadota</taxon>
        <taxon>Alphaproteobacteria</taxon>
        <taxon>Rhodospirillales</taxon>
        <taxon>Rhodospirillaceae</taxon>
        <taxon>Telmatospirillum</taxon>
    </lineage>
</organism>
<dbReference type="SUPFAM" id="SSF55729">
    <property type="entry name" value="Acyl-CoA N-acyltransferases (Nat)"/>
    <property type="match status" value="1"/>
</dbReference>
<evidence type="ECO:0000256" key="2">
    <source>
        <dbReference type="ARBA" id="ARBA00023315"/>
    </source>
</evidence>
<keyword evidence="5" id="KW-1185">Reference proteome</keyword>
<reference evidence="5" key="1">
    <citation type="submission" date="2017-12" db="EMBL/GenBank/DDBJ databases">
        <title>Draft genome sequence of Telmatospirillum siberiense 26-4b1T, an acidotolerant peatland alphaproteobacterium potentially involved in sulfur cycling.</title>
        <authorList>
            <person name="Hausmann B."/>
            <person name="Pjevac P."/>
            <person name="Schreck K."/>
            <person name="Herbold C.W."/>
            <person name="Daims H."/>
            <person name="Wagner M."/>
            <person name="Pester M."/>
            <person name="Loy A."/>
        </authorList>
    </citation>
    <scope>NUCLEOTIDE SEQUENCE [LARGE SCALE GENOMIC DNA]</scope>
    <source>
        <strain evidence="5">26-4b1</strain>
    </source>
</reference>
<dbReference type="EMBL" id="PIUM01000021">
    <property type="protein sequence ID" value="PKU23319.1"/>
    <property type="molecule type" value="Genomic_DNA"/>
</dbReference>
<evidence type="ECO:0000313" key="5">
    <source>
        <dbReference type="Proteomes" id="UP000233293"/>
    </source>
</evidence>
<proteinExistence type="predicted"/>
<dbReference type="InterPro" id="IPR016181">
    <property type="entry name" value="Acyl_CoA_acyltransferase"/>
</dbReference>
<dbReference type="InterPro" id="IPR000182">
    <property type="entry name" value="GNAT_dom"/>
</dbReference>
<evidence type="ECO:0000259" key="3">
    <source>
        <dbReference type="PROSITE" id="PS51186"/>
    </source>
</evidence>
<dbReference type="InterPro" id="IPR050832">
    <property type="entry name" value="Bact_Acetyltransf"/>
</dbReference>
<dbReference type="CDD" id="cd04301">
    <property type="entry name" value="NAT_SF"/>
    <property type="match status" value="1"/>
</dbReference>
<comment type="caution">
    <text evidence="4">The sequence shown here is derived from an EMBL/GenBank/DDBJ whole genome shotgun (WGS) entry which is preliminary data.</text>
</comment>
<dbReference type="PANTHER" id="PTHR43877:SF1">
    <property type="entry name" value="ACETYLTRANSFERASE"/>
    <property type="match status" value="1"/>
</dbReference>
<gene>
    <name evidence="4" type="ORF">CWS72_16930</name>
</gene>
<keyword evidence="1 4" id="KW-0808">Transferase</keyword>
<dbReference type="Proteomes" id="UP000233293">
    <property type="component" value="Unassembled WGS sequence"/>
</dbReference>
<dbReference type="OrthoDB" id="9804026at2"/>
<dbReference type="PROSITE" id="PS51186">
    <property type="entry name" value="GNAT"/>
    <property type="match status" value="1"/>
</dbReference>
<protein>
    <submittedName>
        <fullName evidence="4">GNAT family N-acetyltransferase</fullName>
    </submittedName>
</protein>
<name>A0A2N3PSD7_9PROT</name>